<comment type="caution">
    <text evidence="21">The sequence shown here is derived from an EMBL/GenBank/DDBJ whole genome shotgun (WGS) entry which is preliminary data.</text>
</comment>
<dbReference type="EC" id="3.4.-.-" evidence="15"/>
<evidence type="ECO:0000256" key="7">
    <source>
        <dbReference type="ARBA" id="ARBA00022692"/>
    </source>
</evidence>
<dbReference type="InterPro" id="IPR053975">
    <property type="entry name" value="PFF1_C"/>
</dbReference>
<evidence type="ECO:0000256" key="6">
    <source>
        <dbReference type="ARBA" id="ARBA00022670"/>
    </source>
</evidence>
<dbReference type="PANTHER" id="PTHR12147">
    <property type="entry name" value="METALLOPEPTIDASE M28 FAMILY MEMBER"/>
    <property type="match status" value="1"/>
</dbReference>
<keyword evidence="12" id="KW-0482">Metalloprotease</keyword>
<evidence type="ECO:0000256" key="17">
    <source>
        <dbReference type="SAM" id="Phobius"/>
    </source>
</evidence>
<evidence type="ECO:0000256" key="12">
    <source>
        <dbReference type="ARBA" id="ARBA00023049"/>
    </source>
</evidence>
<feature type="region of interest" description="Disordered" evidence="16">
    <location>
        <begin position="564"/>
        <end position="638"/>
    </location>
</feature>
<comment type="subcellular location">
    <subcellularLocation>
        <location evidence="3">Vacuole membrane</location>
        <topology evidence="3">Multi-pass membrane protein</topology>
    </subcellularLocation>
</comment>
<evidence type="ECO:0000256" key="3">
    <source>
        <dbReference type="ARBA" id="ARBA00004128"/>
    </source>
</evidence>
<dbReference type="EMBL" id="JAPDRL010000008">
    <property type="protein sequence ID" value="KAJ9668148.1"/>
    <property type="molecule type" value="Genomic_DNA"/>
</dbReference>
<evidence type="ECO:0000256" key="11">
    <source>
        <dbReference type="ARBA" id="ARBA00022989"/>
    </source>
</evidence>
<evidence type="ECO:0000256" key="15">
    <source>
        <dbReference type="RuleBase" id="RU361240"/>
    </source>
</evidence>
<evidence type="ECO:0000256" key="2">
    <source>
        <dbReference type="ARBA" id="ARBA00003273"/>
    </source>
</evidence>
<feature type="transmembrane region" description="Helical" evidence="17">
    <location>
        <begin position="462"/>
        <end position="479"/>
    </location>
</feature>
<keyword evidence="14" id="KW-0325">Glycoprotein</keyword>
<feature type="domain" description="Peptidase M28" evidence="18">
    <location>
        <begin position="182"/>
        <end position="359"/>
    </location>
</feature>
<evidence type="ECO:0000313" key="22">
    <source>
        <dbReference type="Proteomes" id="UP001172684"/>
    </source>
</evidence>
<reference evidence="21" key="1">
    <citation type="submission" date="2022-10" db="EMBL/GenBank/DDBJ databases">
        <title>Culturing micro-colonial fungi from biological soil crusts in the Mojave desert and describing Neophaeococcomyces mojavensis, and introducing the new genera and species Taxawa tesnikishii.</title>
        <authorList>
            <person name="Kurbessoian T."/>
            <person name="Stajich J.E."/>
        </authorList>
    </citation>
    <scope>NUCLEOTIDE SEQUENCE</scope>
    <source>
        <strain evidence="21">TK_1</strain>
    </source>
</reference>
<feature type="transmembrane region" description="Helical" evidence="17">
    <location>
        <begin position="671"/>
        <end position="694"/>
    </location>
</feature>
<comment type="similarity">
    <text evidence="4 15">Belongs to the peptidase M28 family.</text>
</comment>
<evidence type="ECO:0000256" key="4">
    <source>
        <dbReference type="ARBA" id="ARBA00010918"/>
    </source>
</evidence>
<feature type="transmembrane region" description="Helical" evidence="17">
    <location>
        <begin position="15"/>
        <end position="39"/>
    </location>
</feature>
<keyword evidence="10 15" id="KW-0862">Zinc</keyword>
<evidence type="ECO:0000256" key="9">
    <source>
        <dbReference type="ARBA" id="ARBA00022801"/>
    </source>
</evidence>
<dbReference type="SUPFAM" id="SSF53187">
    <property type="entry name" value="Zn-dependent exopeptidases"/>
    <property type="match status" value="1"/>
</dbReference>
<evidence type="ECO:0000259" key="19">
    <source>
        <dbReference type="Pfam" id="PF22250"/>
    </source>
</evidence>
<gene>
    <name evidence="21" type="ORF">H2201_001577</name>
</gene>
<evidence type="ECO:0000256" key="10">
    <source>
        <dbReference type="ARBA" id="ARBA00022833"/>
    </source>
</evidence>
<dbReference type="InterPro" id="IPR053976">
    <property type="entry name" value="PFF1_TM"/>
</dbReference>
<accession>A0ABQ9P288</accession>
<dbReference type="InterPro" id="IPR048024">
    <property type="entry name" value="Fxna-like_M28_dom"/>
</dbReference>
<feature type="compositionally biased region" description="Acidic residues" evidence="16">
    <location>
        <begin position="599"/>
        <end position="608"/>
    </location>
</feature>
<feature type="domain" description="Vacuolar membrane protease transmembrane" evidence="20">
    <location>
        <begin position="465"/>
        <end position="731"/>
    </location>
</feature>
<dbReference type="Pfam" id="PF22250">
    <property type="entry name" value="PFF1_C"/>
    <property type="match status" value="1"/>
</dbReference>
<keyword evidence="22" id="KW-1185">Reference proteome</keyword>
<feature type="transmembrane region" description="Helical" evidence="17">
    <location>
        <begin position="706"/>
        <end position="725"/>
    </location>
</feature>
<evidence type="ECO:0000256" key="5">
    <source>
        <dbReference type="ARBA" id="ARBA00022554"/>
    </source>
</evidence>
<dbReference type="PANTHER" id="PTHR12147:SF58">
    <property type="entry name" value="VACUOLAR MEMBRANE PROTEASE"/>
    <property type="match status" value="1"/>
</dbReference>
<keyword evidence="5" id="KW-0926">Vacuole</keyword>
<evidence type="ECO:0000256" key="8">
    <source>
        <dbReference type="ARBA" id="ARBA00022723"/>
    </source>
</evidence>
<evidence type="ECO:0000313" key="21">
    <source>
        <dbReference type="EMBL" id="KAJ9668148.1"/>
    </source>
</evidence>
<comment type="cofactor">
    <cofactor evidence="1">
        <name>Zn(2+)</name>
        <dbReference type="ChEBI" id="CHEBI:29105"/>
    </cofactor>
</comment>
<dbReference type="Proteomes" id="UP001172684">
    <property type="component" value="Unassembled WGS sequence"/>
</dbReference>
<evidence type="ECO:0000259" key="20">
    <source>
        <dbReference type="Pfam" id="PF22251"/>
    </source>
</evidence>
<proteinExistence type="inferred from homology"/>
<name>A0ABQ9P288_9PEZI</name>
<evidence type="ECO:0000259" key="18">
    <source>
        <dbReference type="Pfam" id="PF04389"/>
    </source>
</evidence>
<feature type="transmembrane region" description="Helical" evidence="17">
    <location>
        <begin position="519"/>
        <end position="541"/>
    </location>
</feature>
<dbReference type="Pfam" id="PF04389">
    <property type="entry name" value="Peptidase_M28"/>
    <property type="match status" value="1"/>
</dbReference>
<sequence length="982" mass="108917">MAHQKSRNPFAFTPLPVTIITTVIYIGLVAALLATHLVVPPAPEDPTPLKGINITEAWGDLQGISNGFHPYNSHRNDDVRNWLLLRIEAILRRNDIRWNTESVQAQRRGIHSYKTARNTTAPAPVTVFNDMTSNVTFSTSSANQSVYFEGTNIMVYIRGTEDDKSDWWNMDTSLKTSRPNSGRGGVLVNAHYDSVSTGYGATDDGVGMVTVLQLISYFTSPGNRPARGIVALLNNGEEDYLNGARAFAQHPISQFPHTFLNLEGAGAGGRAAMFRSTDTEVTKFYKKSPYPFANVVSRDGFERGLIRSQTDYVVFNGELGLRGLDVAFFEPRSRYHTTEDSARETSVNSLWHMLSAAIATTEGLASDTSSEFDGEGSVRKGRVNAGHGTDAVWFDIFGRAFTVFRLHTLFALSVTLLVVTPMLLIALSFILSRVDKYYLFSRKKYVHSSDDDEPVYLNGWRGFFRMMLTAWFSVTWFILRGADAMRPSALFRTYSLIWMYIGAYLILIAVTVGENMFQIAGGYFMVIYFAAIFAALLISYLELFALPKKSVYVQQQAMIDEANQPINLATPPARDTGSIRSNRPITSSSAHQKPRDEPRTDEEAEDATETTSLLRGDPNQSFARYGDHRQSVDEGTEQELIAQEEPTLPPPYGEEQAWSGYLPRWTWLFQFLLLAPIVLILVGQTGLLLTSALYQTPADGSPALPIYLAIAVFSILLLAPLGPFIHRFGYQIPTFLFLLFIGTVVYNLIAFPFSPNARLKVYFVQQVDLDTGVNTVSLTGLESYVRDIVAQIPSAAGQEITCTAPDYAAREGLSKCMWEGIAPRVVPPAHPEIPPEKGYQDWLSYNISRVENATEAVISLKGKNTRACRLYFDKPIEDLHVEGSAAPDATHKPVGENGSTEVRLWSREWGRGWNVHVKWKADADAGDGNGEGMDGRVVCLWSDANESGVIPALEEVRMFMPSWAQVSKLGDGLVEGSKRFAA</sequence>
<evidence type="ECO:0000256" key="14">
    <source>
        <dbReference type="ARBA" id="ARBA00023180"/>
    </source>
</evidence>
<evidence type="ECO:0000256" key="16">
    <source>
        <dbReference type="SAM" id="MobiDB-lite"/>
    </source>
</evidence>
<dbReference type="InterPro" id="IPR045175">
    <property type="entry name" value="M28_fam"/>
</dbReference>
<dbReference type="Gene3D" id="3.40.630.10">
    <property type="entry name" value="Zn peptidases"/>
    <property type="match status" value="1"/>
</dbReference>
<evidence type="ECO:0000256" key="13">
    <source>
        <dbReference type="ARBA" id="ARBA00023136"/>
    </source>
</evidence>
<comment type="function">
    <text evidence="2">May be involved in vacuolar sorting and osmoregulation.</text>
</comment>
<feature type="compositionally biased region" description="Polar residues" evidence="16">
    <location>
        <begin position="578"/>
        <end position="591"/>
    </location>
</feature>
<feature type="domain" description="Vacuolar membrane protease C-terminal" evidence="19">
    <location>
        <begin position="759"/>
        <end position="975"/>
    </location>
</feature>
<keyword evidence="13 17" id="KW-0472">Membrane</keyword>
<evidence type="ECO:0000256" key="1">
    <source>
        <dbReference type="ARBA" id="ARBA00001947"/>
    </source>
</evidence>
<dbReference type="InterPro" id="IPR007484">
    <property type="entry name" value="Peptidase_M28"/>
</dbReference>
<keyword evidence="8 15" id="KW-0479">Metal-binding</keyword>
<feature type="transmembrane region" description="Helical" evidence="17">
    <location>
        <begin position="491"/>
        <end position="513"/>
    </location>
</feature>
<protein>
    <recommendedName>
        <fullName evidence="15">Peptide hydrolase</fullName>
        <ecNumber evidence="15">3.4.-.-</ecNumber>
    </recommendedName>
</protein>
<dbReference type="Pfam" id="PF22251">
    <property type="entry name" value="PFF1_TM"/>
    <property type="match status" value="1"/>
</dbReference>
<keyword evidence="6 15" id="KW-0645">Protease</keyword>
<keyword evidence="7 17" id="KW-0812">Transmembrane</keyword>
<keyword evidence="9 15" id="KW-0378">Hydrolase</keyword>
<dbReference type="CDD" id="cd03875">
    <property type="entry name" value="M28_Fxna_like"/>
    <property type="match status" value="1"/>
</dbReference>
<keyword evidence="11 17" id="KW-1133">Transmembrane helix</keyword>
<feature type="transmembrane region" description="Helical" evidence="17">
    <location>
        <begin position="732"/>
        <end position="753"/>
    </location>
</feature>
<feature type="transmembrane region" description="Helical" evidence="17">
    <location>
        <begin position="409"/>
        <end position="431"/>
    </location>
</feature>
<organism evidence="21 22">
    <name type="scientific">Coniosporium apollinis</name>
    <dbReference type="NCBI Taxonomy" id="61459"/>
    <lineage>
        <taxon>Eukaryota</taxon>
        <taxon>Fungi</taxon>
        <taxon>Dikarya</taxon>
        <taxon>Ascomycota</taxon>
        <taxon>Pezizomycotina</taxon>
        <taxon>Dothideomycetes</taxon>
        <taxon>Dothideomycetes incertae sedis</taxon>
        <taxon>Coniosporium</taxon>
    </lineage>
</organism>